<name>A0A8D9A0T4_9HEMI</name>
<reference evidence="1" key="1">
    <citation type="submission" date="2021-05" db="EMBL/GenBank/DDBJ databases">
        <authorList>
            <person name="Alioto T."/>
            <person name="Alioto T."/>
            <person name="Gomez Garrido J."/>
        </authorList>
    </citation>
    <scope>NUCLEOTIDE SEQUENCE</scope>
</reference>
<accession>A0A8D9A0T4</accession>
<dbReference type="InterPro" id="IPR023214">
    <property type="entry name" value="HAD_sf"/>
</dbReference>
<dbReference type="Gene3D" id="3.40.50.1000">
    <property type="entry name" value="HAD superfamily/HAD-like"/>
    <property type="match status" value="1"/>
</dbReference>
<dbReference type="SUPFAM" id="SSF56784">
    <property type="entry name" value="HAD-like"/>
    <property type="match status" value="1"/>
</dbReference>
<sequence length="176" mass="20055">MFSVIPALLLFRTSHSHCGKVAQLTSEAPYRLVSLVSSHYHRGNWDGLMEAIKKSLNKTKIKTLYLGDNFIQDLYTPSKYTHCDTVAVCAEQAAEGFHTKLDPDSSHLKSNLWDSYFYIRSNEKKYPTIWSDILKKHCKICVPSISYLASEPINKTYTTFDHEDSGFNTAGFHPNK</sequence>
<protein>
    <submittedName>
        <fullName evidence="1">5'-nucleotidase domain-containing protein 1</fullName>
    </submittedName>
</protein>
<dbReference type="InterPro" id="IPR036412">
    <property type="entry name" value="HAD-like_sf"/>
</dbReference>
<proteinExistence type="predicted"/>
<dbReference type="AlphaFoldDB" id="A0A8D9A0T4"/>
<evidence type="ECO:0000313" key="1">
    <source>
        <dbReference type="EMBL" id="CAG6755271.1"/>
    </source>
</evidence>
<organism evidence="1">
    <name type="scientific">Cacopsylla melanoneura</name>
    <dbReference type="NCBI Taxonomy" id="428564"/>
    <lineage>
        <taxon>Eukaryota</taxon>
        <taxon>Metazoa</taxon>
        <taxon>Ecdysozoa</taxon>
        <taxon>Arthropoda</taxon>
        <taxon>Hexapoda</taxon>
        <taxon>Insecta</taxon>
        <taxon>Pterygota</taxon>
        <taxon>Neoptera</taxon>
        <taxon>Paraneoptera</taxon>
        <taxon>Hemiptera</taxon>
        <taxon>Sternorrhyncha</taxon>
        <taxon>Psylloidea</taxon>
        <taxon>Psyllidae</taxon>
        <taxon>Psyllinae</taxon>
        <taxon>Cacopsylla</taxon>
    </lineage>
</organism>
<dbReference type="EMBL" id="HBUF01541548">
    <property type="protein sequence ID" value="CAG6755271.1"/>
    <property type="molecule type" value="Transcribed_RNA"/>
</dbReference>